<dbReference type="STRING" id="472181.SAMN05216271_0096"/>
<dbReference type="AlphaFoldDB" id="A0A1H1L6P0"/>
<dbReference type="PANTHER" id="PTHR36966">
    <property type="entry name" value="REP-ASSOCIATED TYROSINE TRANSPOSASE"/>
    <property type="match status" value="1"/>
</dbReference>
<dbReference type="InterPro" id="IPR052715">
    <property type="entry name" value="RAYT_transposase"/>
</dbReference>
<dbReference type="GO" id="GO:0043565">
    <property type="term" value="F:sequence-specific DNA binding"/>
    <property type="evidence" value="ECO:0007669"/>
    <property type="project" value="TreeGrafter"/>
</dbReference>
<reference evidence="1 4" key="3">
    <citation type="submission" date="2024-04" db="EMBL/GenBank/DDBJ databases">
        <title>Draft genome sequence of Halopseudomonas sabulinigri NBRC 116187.</title>
        <authorList>
            <person name="Miyakawa T."/>
            <person name="Kusuya Y."/>
            <person name="Miura T."/>
        </authorList>
    </citation>
    <scope>NUCLEOTIDE SEQUENCE [LARGE SCALE GENOMIC DNA]</scope>
    <source>
        <strain evidence="1 4">4NH20-0042</strain>
    </source>
</reference>
<proteinExistence type="predicted"/>
<dbReference type="RefSeq" id="WP_092283001.1">
    <property type="nucleotide sequence ID" value="NZ_BAABWD010000002.1"/>
</dbReference>
<gene>
    <name evidence="1" type="ORF">NBRC116187_19340</name>
    <name evidence="2" type="ORF">SAMN05216271_0096</name>
</gene>
<dbReference type="EMBL" id="LT629763">
    <property type="protein sequence ID" value="SDR70264.1"/>
    <property type="molecule type" value="Genomic_DNA"/>
</dbReference>
<dbReference type="Proteomes" id="UP000243413">
    <property type="component" value="Chromosome I"/>
</dbReference>
<dbReference type="SUPFAM" id="SSF143422">
    <property type="entry name" value="Transposase IS200-like"/>
    <property type="match status" value="1"/>
</dbReference>
<reference evidence="2" key="1">
    <citation type="submission" date="2016-10" db="EMBL/GenBank/DDBJ databases">
        <authorList>
            <person name="de Groot N.N."/>
        </authorList>
    </citation>
    <scope>NUCLEOTIDE SEQUENCE [LARGE SCALE GENOMIC DNA]</scope>
    <source>
        <strain evidence="2">JCM 14963</strain>
    </source>
</reference>
<name>A0A1H1L6P0_9GAMM</name>
<evidence type="ECO:0000313" key="1">
    <source>
        <dbReference type="EMBL" id="GAA6131574.1"/>
    </source>
</evidence>
<evidence type="ECO:0000313" key="3">
    <source>
        <dbReference type="Proteomes" id="UP000243413"/>
    </source>
</evidence>
<dbReference type="EMBL" id="BAABWD010000002">
    <property type="protein sequence ID" value="GAA6131574.1"/>
    <property type="molecule type" value="Genomic_DNA"/>
</dbReference>
<sequence length="213" mass="24862">MSRTTYRINNRHFEVWRGWYFHTPKPEPEIPYDVQLISLRLADALPPETLEQMNVDALMIQPADRVLFKRQRTEEILDAQHGCCALKNPELARAVLDVLEDQHAKKYKLIAWCILPNQLHVLIEPCFPVGRIIQDWRVLTTRWAVQNNEALGLGLNGKRLWLKRCQDRYIPDNKQLAEAIQVLQQSPVRAGLCDQPEDWRWSSAYSGKRNKSP</sequence>
<dbReference type="PANTHER" id="PTHR36966:SF1">
    <property type="entry name" value="REP-ASSOCIATED TYROSINE TRANSPOSASE"/>
    <property type="match status" value="1"/>
</dbReference>
<dbReference type="GO" id="GO:0004803">
    <property type="term" value="F:transposase activity"/>
    <property type="evidence" value="ECO:0007669"/>
    <property type="project" value="InterPro"/>
</dbReference>
<evidence type="ECO:0000313" key="2">
    <source>
        <dbReference type="EMBL" id="SDR70264.1"/>
    </source>
</evidence>
<dbReference type="Proteomes" id="UP001486808">
    <property type="component" value="Unassembled WGS sequence"/>
</dbReference>
<keyword evidence="4" id="KW-1185">Reference proteome</keyword>
<evidence type="ECO:0000313" key="4">
    <source>
        <dbReference type="Proteomes" id="UP001486808"/>
    </source>
</evidence>
<protein>
    <submittedName>
        <fullName evidence="2">REP element-mobilizing transposase RayT</fullName>
    </submittedName>
</protein>
<dbReference type="Gene3D" id="3.30.70.1290">
    <property type="entry name" value="Transposase IS200-like"/>
    <property type="match status" value="1"/>
</dbReference>
<accession>A0A1H1L6P0</accession>
<organism evidence="2 3">
    <name type="scientific">Halopseudomonas sabulinigri</name>
    <dbReference type="NCBI Taxonomy" id="472181"/>
    <lineage>
        <taxon>Bacteria</taxon>
        <taxon>Pseudomonadati</taxon>
        <taxon>Pseudomonadota</taxon>
        <taxon>Gammaproteobacteria</taxon>
        <taxon>Pseudomonadales</taxon>
        <taxon>Pseudomonadaceae</taxon>
        <taxon>Halopseudomonas</taxon>
    </lineage>
</organism>
<dbReference type="InterPro" id="IPR036515">
    <property type="entry name" value="Transposase_17_sf"/>
</dbReference>
<dbReference type="OrthoDB" id="9794403at2"/>
<reference evidence="3" key="2">
    <citation type="submission" date="2016-10" db="EMBL/GenBank/DDBJ databases">
        <authorList>
            <person name="Varghese N."/>
            <person name="Submissions S."/>
        </authorList>
    </citation>
    <scope>NUCLEOTIDE SEQUENCE [LARGE SCALE GENOMIC DNA]</scope>
    <source>
        <strain evidence="3">JCM 14963</strain>
    </source>
</reference>
<dbReference type="GO" id="GO:0006313">
    <property type="term" value="P:DNA transposition"/>
    <property type="evidence" value="ECO:0007669"/>
    <property type="project" value="InterPro"/>
</dbReference>